<protein>
    <submittedName>
        <fullName evidence="1">Uncharacterized protein</fullName>
    </submittedName>
</protein>
<sequence length="22" mass="2601">MLDINISFSTFVHYKLMHCTVT</sequence>
<organism evidence="1">
    <name type="scientific">Rhizophora mucronata</name>
    <name type="common">Asiatic mangrove</name>
    <dbReference type="NCBI Taxonomy" id="61149"/>
    <lineage>
        <taxon>Eukaryota</taxon>
        <taxon>Viridiplantae</taxon>
        <taxon>Streptophyta</taxon>
        <taxon>Embryophyta</taxon>
        <taxon>Tracheophyta</taxon>
        <taxon>Spermatophyta</taxon>
        <taxon>Magnoliopsida</taxon>
        <taxon>eudicotyledons</taxon>
        <taxon>Gunneridae</taxon>
        <taxon>Pentapetalae</taxon>
        <taxon>rosids</taxon>
        <taxon>fabids</taxon>
        <taxon>Malpighiales</taxon>
        <taxon>Rhizophoraceae</taxon>
        <taxon>Rhizophora</taxon>
    </lineage>
</organism>
<evidence type="ECO:0000313" key="1">
    <source>
        <dbReference type="EMBL" id="MBX53924.1"/>
    </source>
</evidence>
<accession>A0A2P2PGP2</accession>
<name>A0A2P2PGP2_RHIMU</name>
<dbReference type="EMBL" id="GGEC01073440">
    <property type="protein sequence ID" value="MBX53924.1"/>
    <property type="molecule type" value="Transcribed_RNA"/>
</dbReference>
<reference evidence="1" key="1">
    <citation type="submission" date="2018-02" db="EMBL/GenBank/DDBJ databases">
        <title>Rhizophora mucronata_Transcriptome.</title>
        <authorList>
            <person name="Meera S.P."/>
            <person name="Sreeshan A."/>
            <person name="Augustine A."/>
        </authorList>
    </citation>
    <scope>NUCLEOTIDE SEQUENCE</scope>
    <source>
        <tissue evidence="1">Leaf</tissue>
    </source>
</reference>
<proteinExistence type="predicted"/>
<dbReference type="AlphaFoldDB" id="A0A2P2PGP2"/>